<name>A0A8H6R3S1_9PEZI</name>
<dbReference type="PROSITE" id="PS00080">
    <property type="entry name" value="MULTICOPPER_OXIDASE2"/>
    <property type="match status" value="1"/>
</dbReference>
<sequence>MIDPAGIGNRTAILINGQFPGPTLHLDQYDDVEIVVNNYLREDATVHFHGISQALSPWSDGTPGVSQRAVRLGASYRYRWQADESGVYFYHAHNRGQIMDGMYGAIVVTASPRVERPFNLISSSEREIAEMLEAEATLQPLMISDWTQFAFDEFMGIEEAANIDFTCMDALLMNGVGSQYCLDRRLLDEYTSPLVKQILDIVGEKGITDKGCVPPVQLFQGNFSLHLDQLPRMAYYECVGGSSSQNYTVNVSSSQNWAALTFINPGGLYPIKVTIDNHKFHVYAVDGQYIEPQIVEQLLINNGNRISILVRLDQEPAAYTIRMANDLLGQVLGGYAVLSYDGSTKTPKHAKALMNHAGFPLVDNLVRFTEASGRTFPSRSPARKVDASHKFLMKKIGQPHGAYEWTLSGTSGYNMSEENRAAVLFENPQNLPTSDLVIKTRKGDWVDFIIEVEGPFAQTHPMHRHSSKGYIVGRGVGSFPWSTVAEAEKHLEKDSFNFVDPPYRDSFSTLEGVNNNTWLVYRYYVENSGAWLFHCHIQTHLAGGMAVVVLDGVDAWPEVPEGYKEWNGFDGPGEKVVSVNSTAYAQSVESYWSLRNVEVHPSCVVLPSSAEDVSTAVKTLGLGSKVWNGQCQFAIRGGGHTPFPGAATVEDGIVIDLKDLPASALSADRKTITVSPSQKWDEVYELLDTYNLSTLGGRVAGVGVGGLITGCGISYFSPRYGFACDVVKEFEVVLSTGEILTVSSTQHADLWKALRGGSNNFGIVTKFVLETFPQGSFWGGQTFHTIDTRADHFAAHEDLIASYPFDPFVHFINTLLITNVTGTWVLGNSLQYTKSSPNPVAYPHVLKPFTSLRQTPLFPGLPPNTLRVDNVTSFSREYAAQSTYKKRWTFATISFGNSAAMMEIFFQITNATIQPLINLPGFQLSLSYQPLPTALTSRHRAIDALGPVQVEGNMFMIHWAMAVDDEAKSHDEEIQDYVKVVFRKAEDAADELGLKRDFLALTYADGWQDVMGSRSPGTVRGMWKASRKYDPLQVFQKLVKGGFKLPVEREAEM</sequence>
<dbReference type="Pfam" id="PF00394">
    <property type="entry name" value="Cu-oxidase"/>
    <property type="match status" value="1"/>
</dbReference>
<evidence type="ECO:0000256" key="2">
    <source>
        <dbReference type="ARBA" id="ARBA00010609"/>
    </source>
</evidence>
<keyword evidence="5" id="KW-0274">FAD</keyword>
<dbReference type="InterPro" id="IPR016166">
    <property type="entry name" value="FAD-bd_PCMH"/>
</dbReference>
<keyword evidence="6" id="KW-0560">Oxidoreductase</keyword>
<keyword evidence="3" id="KW-0285">Flavoprotein</keyword>
<evidence type="ECO:0000313" key="9">
    <source>
        <dbReference type="Proteomes" id="UP000660729"/>
    </source>
</evidence>
<evidence type="ECO:0000256" key="3">
    <source>
        <dbReference type="ARBA" id="ARBA00022630"/>
    </source>
</evidence>
<dbReference type="InterPro" id="IPR001117">
    <property type="entry name" value="Cu-oxidase_2nd"/>
</dbReference>
<dbReference type="Pfam" id="PF07732">
    <property type="entry name" value="Cu-oxidase_3"/>
    <property type="match status" value="1"/>
</dbReference>
<dbReference type="GO" id="GO:0005507">
    <property type="term" value="F:copper ion binding"/>
    <property type="evidence" value="ECO:0007669"/>
    <property type="project" value="InterPro"/>
</dbReference>
<dbReference type="GO" id="GO:0071949">
    <property type="term" value="F:FAD binding"/>
    <property type="evidence" value="ECO:0007669"/>
    <property type="project" value="InterPro"/>
</dbReference>
<dbReference type="CDD" id="cd13898">
    <property type="entry name" value="CuRO_3_Abr2_like"/>
    <property type="match status" value="1"/>
</dbReference>
<evidence type="ECO:0000256" key="6">
    <source>
        <dbReference type="ARBA" id="ARBA00023002"/>
    </source>
</evidence>
<dbReference type="Pfam" id="PF01565">
    <property type="entry name" value="FAD_binding_4"/>
    <property type="match status" value="1"/>
</dbReference>
<dbReference type="CDD" id="cd13850">
    <property type="entry name" value="CuRO_1_Abr2_like"/>
    <property type="match status" value="1"/>
</dbReference>
<dbReference type="InterPro" id="IPR011707">
    <property type="entry name" value="Cu-oxidase-like_N"/>
</dbReference>
<dbReference type="EMBL" id="JABCIY010000337">
    <property type="protein sequence ID" value="KAF7185386.1"/>
    <property type="molecule type" value="Genomic_DNA"/>
</dbReference>
<dbReference type="Gene3D" id="3.30.465.10">
    <property type="match status" value="1"/>
</dbReference>
<dbReference type="OrthoDB" id="2121828at2759"/>
<proteinExistence type="inferred from homology"/>
<dbReference type="InterPro" id="IPR050416">
    <property type="entry name" value="FAD-linked_Oxidoreductase"/>
</dbReference>
<protein>
    <submittedName>
        <fullName evidence="8">FAD-dependent monooxygenase CTB5</fullName>
    </submittedName>
</protein>
<dbReference type="PROSITE" id="PS00079">
    <property type="entry name" value="MULTICOPPER_OXIDASE1"/>
    <property type="match status" value="1"/>
</dbReference>
<dbReference type="InterPro" id="IPR016169">
    <property type="entry name" value="FAD-bd_PCMH_sub2"/>
</dbReference>
<dbReference type="GO" id="GO:0004497">
    <property type="term" value="F:monooxygenase activity"/>
    <property type="evidence" value="ECO:0007669"/>
    <property type="project" value="UniProtKB-KW"/>
</dbReference>
<dbReference type="InterPro" id="IPR036318">
    <property type="entry name" value="FAD-bd_PCMH-like_sf"/>
</dbReference>
<dbReference type="PANTHER" id="PTHR42973">
    <property type="entry name" value="BINDING OXIDOREDUCTASE, PUTATIVE (AFU_ORTHOLOGUE AFUA_1G17690)-RELATED"/>
    <property type="match status" value="1"/>
</dbReference>
<dbReference type="CDD" id="cd13876">
    <property type="entry name" value="CuRO_2_Abr2_like"/>
    <property type="match status" value="1"/>
</dbReference>
<dbReference type="SUPFAM" id="SSF56176">
    <property type="entry name" value="FAD-binding/transporter-associated domain-like"/>
    <property type="match status" value="1"/>
</dbReference>
<dbReference type="Gene3D" id="2.60.40.420">
    <property type="entry name" value="Cupredoxins - blue copper proteins"/>
    <property type="match status" value="3"/>
</dbReference>
<dbReference type="InterPro" id="IPR008972">
    <property type="entry name" value="Cupredoxin"/>
</dbReference>
<dbReference type="PANTHER" id="PTHR42973:SF22">
    <property type="entry name" value="FAD-BINDING PCMH-TYPE DOMAIN-CONTAINING PROTEIN-RELATED"/>
    <property type="match status" value="1"/>
</dbReference>
<dbReference type="Proteomes" id="UP000660729">
    <property type="component" value="Unassembled WGS sequence"/>
</dbReference>
<keyword evidence="9" id="KW-1185">Reference proteome</keyword>
<reference evidence="8" key="1">
    <citation type="submission" date="2020-04" db="EMBL/GenBank/DDBJ databases">
        <title>Draft genome resource of the tomato pathogen Pseudocercospora fuligena.</title>
        <authorList>
            <person name="Zaccaron A."/>
        </authorList>
    </citation>
    <scope>NUCLEOTIDE SEQUENCE</scope>
    <source>
        <strain evidence="8">PF001</strain>
    </source>
</reference>
<evidence type="ECO:0000256" key="4">
    <source>
        <dbReference type="ARBA" id="ARBA00022723"/>
    </source>
</evidence>
<evidence type="ECO:0000259" key="7">
    <source>
        <dbReference type="PROSITE" id="PS51387"/>
    </source>
</evidence>
<dbReference type="SUPFAM" id="SSF49503">
    <property type="entry name" value="Cupredoxins"/>
    <property type="match status" value="3"/>
</dbReference>
<keyword evidence="4" id="KW-0479">Metal-binding</keyword>
<evidence type="ECO:0000256" key="5">
    <source>
        <dbReference type="ARBA" id="ARBA00022827"/>
    </source>
</evidence>
<dbReference type="PROSITE" id="PS51387">
    <property type="entry name" value="FAD_PCMH"/>
    <property type="match status" value="1"/>
</dbReference>
<dbReference type="Pfam" id="PF07731">
    <property type="entry name" value="Cu-oxidase_2"/>
    <property type="match status" value="1"/>
</dbReference>
<comment type="similarity">
    <text evidence="2">Belongs to the multicopper oxidase family.</text>
</comment>
<dbReference type="InterPro" id="IPR002355">
    <property type="entry name" value="Cu_oxidase_Cu_BS"/>
</dbReference>
<dbReference type="InterPro" id="IPR011706">
    <property type="entry name" value="Cu-oxidase_C"/>
</dbReference>
<accession>A0A8H6R3S1</accession>
<dbReference type="InterPro" id="IPR006094">
    <property type="entry name" value="Oxid_FAD_bind_N"/>
</dbReference>
<evidence type="ECO:0000256" key="1">
    <source>
        <dbReference type="ARBA" id="ARBA00005466"/>
    </source>
</evidence>
<comment type="caution">
    <text evidence="8">The sequence shown here is derived from an EMBL/GenBank/DDBJ whole genome shotgun (WGS) entry which is preliminary data.</text>
</comment>
<gene>
    <name evidence="8" type="ORF">HII31_13233</name>
</gene>
<dbReference type="AlphaFoldDB" id="A0A8H6R3S1"/>
<dbReference type="InterPro" id="IPR033138">
    <property type="entry name" value="Cu_oxidase_CS"/>
</dbReference>
<comment type="similarity">
    <text evidence="1">Belongs to the oxygen-dependent FAD-linked oxidoreductase family.</text>
</comment>
<keyword evidence="8" id="KW-0503">Monooxygenase</keyword>
<organism evidence="8 9">
    <name type="scientific">Pseudocercospora fuligena</name>
    <dbReference type="NCBI Taxonomy" id="685502"/>
    <lineage>
        <taxon>Eukaryota</taxon>
        <taxon>Fungi</taxon>
        <taxon>Dikarya</taxon>
        <taxon>Ascomycota</taxon>
        <taxon>Pezizomycotina</taxon>
        <taxon>Dothideomycetes</taxon>
        <taxon>Dothideomycetidae</taxon>
        <taxon>Mycosphaerellales</taxon>
        <taxon>Mycosphaerellaceae</taxon>
        <taxon>Pseudocercospora</taxon>
    </lineage>
</organism>
<feature type="domain" description="FAD-binding PCMH-type" evidence="7">
    <location>
        <begin position="597"/>
        <end position="774"/>
    </location>
</feature>
<evidence type="ECO:0000313" key="8">
    <source>
        <dbReference type="EMBL" id="KAF7185386.1"/>
    </source>
</evidence>